<dbReference type="KEGG" id="osu:NT6N_01730"/>
<accession>A0AAT9FGP3</accession>
<dbReference type="EMBL" id="AP026866">
    <property type="protein sequence ID" value="BDS05133.1"/>
    <property type="molecule type" value="Genomic_DNA"/>
</dbReference>
<gene>
    <name evidence="1" type="ORF">NT6N_01730</name>
</gene>
<dbReference type="AlphaFoldDB" id="A0AAT9FGP3"/>
<reference evidence="1" key="1">
    <citation type="submission" date="2024-07" db="EMBL/GenBank/DDBJ databases">
        <title>Complete genome sequence of Verrucomicrobiaceae bacterium NT6N.</title>
        <authorList>
            <person name="Huang C."/>
            <person name="Takami H."/>
            <person name="Hamasaki K."/>
        </authorList>
    </citation>
    <scope>NUCLEOTIDE SEQUENCE</scope>
    <source>
        <strain evidence="1">NT6N</strain>
    </source>
</reference>
<evidence type="ECO:0000313" key="1">
    <source>
        <dbReference type="EMBL" id="BDS05133.1"/>
    </source>
</evidence>
<protein>
    <submittedName>
        <fullName evidence="1">Uncharacterized protein</fullName>
    </submittedName>
</protein>
<name>A0AAT9FGP3_9BACT</name>
<sequence length="48" mass="5438">MNDSNGKETVAKIIPPKHNARENFPYSLFICKPHFSFSQQEWAADTAA</sequence>
<organism evidence="1">
    <name type="scientific">Oceaniferula spumae</name>
    <dbReference type="NCBI Taxonomy" id="2979115"/>
    <lineage>
        <taxon>Bacteria</taxon>
        <taxon>Pseudomonadati</taxon>
        <taxon>Verrucomicrobiota</taxon>
        <taxon>Verrucomicrobiia</taxon>
        <taxon>Verrucomicrobiales</taxon>
        <taxon>Verrucomicrobiaceae</taxon>
        <taxon>Oceaniferula</taxon>
    </lineage>
</organism>
<proteinExistence type="predicted"/>